<name>A0A0F9SQ86_9ZZZZ</name>
<sequence length="215" mass="24332">MSNIRSHVIGTDGHDGYNRMSDHTLLLIRMLKDVAFLAGGMARYIIFPDMVKAEDYDFFLFDEADWEKAQALVLHQGYEVTEENPNGSLKYMTTDTWAPPVQLVYPFKAEGGTSGTPTDVISIFGLTCEQFALVALENSPDLRAYYYEHAKNSAEQKLIVPTNEIDPVLTMGRAIKYARKGFSMRRADILGQFNQWTCLTDEERGAIHERTVGNY</sequence>
<accession>A0A0F9SQ86</accession>
<dbReference type="AlphaFoldDB" id="A0A0F9SQ86"/>
<protein>
    <recommendedName>
        <fullName evidence="2">Nucleotidyltransferase family protein</fullName>
    </recommendedName>
</protein>
<gene>
    <name evidence="1" type="ORF">LCGC14_0423530</name>
</gene>
<evidence type="ECO:0000313" key="1">
    <source>
        <dbReference type="EMBL" id="KKN71190.1"/>
    </source>
</evidence>
<proteinExistence type="predicted"/>
<evidence type="ECO:0008006" key="2">
    <source>
        <dbReference type="Google" id="ProtNLM"/>
    </source>
</evidence>
<organism evidence="1">
    <name type="scientific">marine sediment metagenome</name>
    <dbReference type="NCBI Taxonomy" id="412755"/>
    <lineage>
        <taxon>unclassified sequences</taxon>
        <taxon>metagenomes</taxon>
        <taxon>ecological metagenomes</taxon>
    </lineage>
</organism>
<reference evidence="1" key="1">
    <citation type="journal article" date="2015" name="Nature">
        <title>Complex archaea that bridge the gap between prokaryotes and eukaryotes.</title>
        <authorList>
            <person name="Spang A."/>
            <person name="Saw J.H."/>
            <person name="Jorgensen S.L."/>
            <person name="Zaremba-Niedzwiedzka K."/>
            <person name="Martijn J."/>
            <person name="Lind A.E."/>
            <person name="van Eijk R."/>
            <person name="Schleper C."/>
            <person name="Guy L."/>
            <person name="Ettema T.J."/>
        </authorList>
    </citation>
    <scope>NUCLEOTIDE SEQUENCE</scope>
</reference>
<dbReference type="EMBL" id="LAZR01000388">
    <property type="protein sequence ID" value="KKN71190.1"/>
    <property type="molecule type" value="Genomic_DNA"/>
</dbReference>
<dbReference type="Pfam" id="PF26128">
    <property type="entry name" value="Gad2"/>
    <property type="match status" value="1"/>
</dbReference>
<comment type="caution">
    <text evidence="1">The sequence shown here is derived from an EMBL/GenBank/DDBJ whole genome shotgun (WGS) entry which is preliminary data.</text>
</comment>